<dbReference type="InterPro" id="IPR000719">
    <property type="entry name" value="Prot_kinase_dom"/>
</dbReference>
<dbReference type="PANTHER" id="PTHR47096:SF1">
    <property type="entry name" value="MISSHAPEN LIKE KINASE 1"/>
    <property type="match status" value="1"/>
</dbReference>
<feature type="compositionally biased region" description="Basic and acidic residues" evidence="11">
    <location>
        <begin position="945"/>
        <end position="956"/>
    </location>
</feature>
<dbReference type="GO" id="GO:0005829">
    <property type="term" value="C:cytosol"/>
    <property type="evidence" value="ECO:0007669"/>
    <property type="project" value="TreeGrafter"/>
</dbReference>
<feature type="compositionally biased region" description="Gly residues" evidence="11">
    <location>
        <begin position="1026"/>
        <end position="1044"/>
    </location>
</feature>
<dbReference type="InterPro" id="IPR001180">
    <property type="entry name" value="CNH_dom"/>
</dbReference>
<feature type="compositionally biased region" description="Low complexity" evidence="11">
    <location>
        <begin position="431"/>
        <end position="447"/>
    </location>
</feature>
<dbReference type="EC" id="2.7.11.1" evidence="2"/>
<protein>
    <recommendedName>
        <fullName evidence="2">non-specific serine/threonine protein kinase</fullName>
        <ecNumber evidence="2">2.7.11.1</ecNumber>
    </recommendedName>
</protein>
<comment type="catalytic activity">
    <reaction evidence="9">
        <text>L-seryl-[protein] + ATP = O-phospho-L-seryl-[protein] + ADP + H(+)</text>
        <dbReference type="Rhea" id="RHEA:17989"/>
        <dbReference type="Rhea" id="RHEA-COMP:9863"/>
        <dbReference type="Rhea" id="RHEA-COMP:11604"/>
        <dbReference type="ChEBI" id="CHEBI:15378"/>
        <dbReference type="ChEBI" id="CHEBI:29999"/>
        <dbReference type="ChEBI" id="CHEBI:30616"/>
        <dbReference type="ChEBI" id="CHEBI:83421"/>
        <dbReference type="ChEBI" id="CHEBI:456216"/>
        <dbReference type="EC" id="2.7.11.1"/>
    </reaction>
</comment>
<dbReference type="InterPro" id="IPR051700">
    <property type="entry name" value="STE20_Ser-Thr_kinase"/>
</dbReference>
<comment type="catalytic activity">
    <reaction evidence="8">
        <text>L-threonyl-[protein] + ATP = O-phospho-L-threonyl-[protein] + ADP + H(+)</text>
        <dbReference type="Rhea" id="RHEA:46608"/>
        <dbReference type="Rhea" id="RHEA-COMP:11060"/>
        <dbReference type="Rhea" id="RHEA-COMP:11605"/>
        <dbReference type="ChEBI" id="CHEBI:15378"/>
        <dbReference type="ChEBI" id="CHEBI:30013"/>
        <dbReference type="ChEBI" id="CHEBI:30616"/>
        <dbReference type="ChEBI" id="CHEBI:61977"/>
        <dbReference type="ChEBI" id="CHEBI:456216"/>
        <dbReference type="EC" id="2.7.11.1"/>
    </reaction>
</comment>
<dbReference type="GO" id="GO:0004674">
    <property type="term" value="F:protein serine/threonine kinase activity"/>
    <property type="evidence" value="ECO:0007669"/>
    <property type="project" value="UniProtKB-KW"/>
</dbReference>
<dbReference type="Gene3D" id="3.30.200.20">
    <property type="entry name" value="Phosphorylase Kinase, domain 1"/>
    <property type="match status" value="1"/>
</dbReference>
<dbReference type="Proteomes" id="UP001652740">
    <property type="component" value="Unplaced"/>
</dbReference>
<feature type="compositionally biased region" description="Acidic residues" evidence="11">
    <location>
        <begin position="516"/>
        <end position="528"/>
    </location>
</feature>
<feature type="region of interest" description="Disordered" evidence="11">
    <location>
        <begin position="906"/>
        <end position="1009"/>
    </location>
</feature>
<feature type="compositionally biased region" description="Gly residues" evidence="11">
    <location>
        <begin position="559"/>
        <end position="572"/>
    </location>
</feature>
<feature type="region of interest" description="Disordered" evidence="11">
    <location>
        <begin position="1024"/>
        <end position="1051"/>
    </location>
</feature>
<dbReference type="PROSITE" id="PS00107">
    <property type="entry name" value="PROTEIN_KINASE_ATP"/>
    <property type="match status" value="1"/>
</dbReference>
<dbReference type="InterPro" id="IPR011009">
    <property type="entry name" value="Kinase-like_dom_sf"/>
</dbReference>
<dbReference type="SUPFAM" id="SSF56112">
    <property type="entry name" value="Protein kinase-like (PK-like)"/>
    <property type="match status" value="1"/>
</dbReference>
<evidence type="ECO:0000256" key="11">
    <source>
        <dbReference type="SAM" id="MobiDB-lite"/>
    </source>
</evidence>
<feature type="region of interest" description="Disordered" evidence="11">
    <location>
        <begin position="370"/>
        <end position="611"/>
    </location>
</feature>
<evidence type="ECO:0000256" key="6">
    <source>
        <dbReference type="ARBA" id="ARBA00022777"/>
    </source>
</evidence>
<evidence type="ECO:0000256" key="10">
    <source>
        <dbReference type="PROSITE-ProRule" id="PRU10141"/>
    </source>
</evidence>
<feature type="region of interest" description="Disordered" evidence="11">
    <location>
        <begin position="752"/>
        <end position="807"/>
    </location>
</feature>
<comment type="similarity">
    <text evidence="1">Belongs to the protein kinase superfamily. STE Ser/Thr protein kinase family. STE20 subfamily.</text>
</comment>
<keyword evidence="7 10" id="KW-0067">ATP-binding</keyword>
<proteinExistence type="inferred from homology"/>
<keyword evidence="3" id="KW-0723">Serine/threonine-protein kinase</keyword>
<dbReference type="PANTHER" id="PTHR47096">
    <property type="entry name" value="MISSHAPEN LIKE KINASE 1"/>
    <property type="match status" value="1"/>
</dbReference>
<gene>
    <name evidence="15" type="primary">LOC113522913</name>
</gene>
<dbReference type="SMART" id="SM00036">
    <property type="entry name" value="CNH"/>
    <property type="match status" value="1"/>
</dbReference>
<evidence type="ECO:0000256" key="7">
    <source>
        <dbReference type="ARBA" id="ARBA00022840"/>
    </source>
</evidence>
<evidence type="ECO:0000256" key="8">
    <source>
        <dbReference type="ARBA" id="ARBA00047899"/>
    </source>
</evidence>
<feature type="binding site" evidence="10">
    <location>
        <position position="57"/>
    </location>
    <ligand>
        <name>ATP</name>
        <dbReference type="ChEBI" id="CHEBI:30616"/>
    </ligand>
</feature>
<dbReference type="PROSITE" id="PS50219">
    <property type="entry name" value="CNH"/>
    <property type="match status" value="1"/>
</dbReference>
<keyword evidence="4" id="KW-0808">Transferase</keyword>
<evidence type="ECO:0000256" key="2">
    <source>
        <dbReference type="ARBA" id="ARBA00012513"/>
    </source>
</evidence>
<evidence type="ECO:0000313" key="14">
    <source>
        <dbReference type="Proteomes" id="UP001652740"/>
    </source>
</evidence>
<feature type="region of interest" description="Disordered" evidence="11">
    <location>
        <begin position="857"/>
        <end position="891"/>
    </location>
</feature>
<feature type="region of interest" description="Disordered" evidence="11">
    <location>
        <begin position="625"/>
        <end position="654"/>
    </location>
</feature>
<dbReference type="FunFam" id="1.10.510.10:FF:000003">
    <property type="entry name" value="TRAF2 and NCK-interacting protein kinase isoform 4"/>
    <property type="match status" value="1"/>
</dbReference>
<feature type="domain" description="CNH" evidence="13">
    <location>
        <begin position="1080"/>
        <end position="1370"/>
    </location>
</feature>
<evidence type="ECO:0000313" key="15">
    <source>
        <dbReference type="RefSeq" id="XP_026764555.1"/>
    </source>
</evidence>
<feature type="compositionally biased region" description="Polar residues" evidence="11">
    <location>
        <begin position="989"/>
        <end position="1009"/>
    </location>
</feature>
<dbReference type="SMART" id="SM00220">
    <property type="entry name" value="S_TKc"/>
    <property type="match status" value="1"/>
</dbReference>
<dbReference type="RefSeq" id="XP_026764555.1">
    <property type="nucleotide sequence ID" value="XM_026908754.3"/>
</dbReference>
<name>A0A6J1X4F6_GALME</name>
<dbReference type="Pfam" id="PF00780">
    <property type="entry name" value="CNH"/>
    <property type="match status" value="1"/>
</dbReference>
<feature type="compositionally biased region" description="Basic and acidic residues" evidence="11">
    <location>
        <begin position="587"/>
        <end position="611"/>
    </location>
</feature>
<keyword evidence="5 10" id="KW-0547">Nucleotide-binding</keyword>
<feature type="compositionally biased region" description="Polar residues" evidence="11">
    <location>
        <begin position="752"/>
        <end position="766"/>
    </location>
</feature>
<keyword evidence="14" id="KW-1185">Reference proteome</keyword>
<feature type="compositionally biased region" description="Low complexity" evidence="11">
    <location>
        <begin position="979"/>
        <end position="988"/>
    </location>
</feature>
<dbReference type="InterPro" id="IPR017441">
    <property type="entry name" value="Protein_kinase_ATP_BS"/>
</dbReference>
<evidence type="ECO:0000256" key="9">
    <source>
        <dbReference type="ARBA" id="ARBA00048679"/>
    </source>
</evidence>
<keyword evidence="6 15" id="KW-0418">Kinase</keyword>
<evidence type="ECO:0000256" key="3">
    <source>
        <dbReference type="ARBA" id="ARBA00022527"/>
    </source>
</evidence>
<evidence type="ECO:0000256" key="4">
    <source>
        <dbReference type="ARBA" id="ARBA00022679"/>
    </source>
</evidence>
<dbReference type="CTD" id="4478"/>
<feature type="compositionally biased region" description="Basic and acidic residues" evidence="11">
    <location>
        <begin position="630"/>
        <end position="646"/>
    </location>
</feature>
<evidence type="ECO:0000259" key="13">
    <source>
        <dbReference type="PROSITE" id="PS50219"/>
    </source>
</evidence>
<organism evidence="14 15">
    <name type="scientific">Galleria mellonella</name>
    <name type="common">Greater wax moth</name>
    <dbReference type="NCBI Taxonomy" id="7137"/>
    <lineage>
        <taxon>Eukaryota</taxon>
        <taxon>Metazoa</taxon>
        <taxon>Ecdysozoa</taxon>
        <taxon>Arthropoda</taxon>
        <taxon>Hexapoda</taxon>
        <taxon>Insecta</taxon>
        <taxon>Pterygota</taxon>
        <taxon>Neoptera</taxon>
        <taxon>Endopterygota</taxon>
        <taxon>Lepidoptera</taxon>
        <taxon>Glossata</taxon>
        <taxon>Ditrysia</taxon>
        <taxon>Pyraloidea</taxon>
        <taxon>Pyralidae</taxon>
        <taxon>Galleriinae</taxon>
        <taxon>Galleria</taxon>
    </lineage>
</organism>
<evidence type="ECO:0000256" key="5">
    <source>
        <dbReference type="ARBA" id="ARBA00022741"/>
    </source>
</evidence>
<feature type="compositionally biased region" description="Basic and acidic residues" evidence="11">
    <location>
        <begin position="787"/>
        <end position="800"/>
    </location>
</feature>
<dbReference type="PROSITE" id="PS00108">
    <property type="entry name" value="PROTEIN_KINASE_ST"/>
    <property type="match status" value="1"/>
</dbReference>
<dbReference type="InterPro" id="IPR008271">
    <property type="entry name" value="Ser/Thr_kinase_AS"/>
</dbReference>
<accession>A0A6J1X4F6</accession>
<feature type="compositionally biased region" description="Basic and acidic residues" evidence="11">
    <location>
        <begin position="317"/>
        <end position="326"/>
    </location>
</feature>
<dbReference type="GO" id="GO:0005524">
    <property type="term" value="F:ATP binding"/>
    <property type="evidence" value="ECO:0007669"/>
    <property type="project" value="UniProtKB-UniRule"/>
</dbReference>
<evidence type="ECO:0000259" key="12">
    <source>
        <dbReference type="PROSITE" id="PS50011"/>
    </source>
</evidence>
<dbReference type="PROSITE" id="PS50011">
    <property type="entry name" value="PROTEIN_KINASE_DOM"/>
    <property type="match status" value="1"/>
</dbReference>
<dbReference type="FunFam" id="3.30.200.20:FF:000006">
    <property type="entry name" value="TRAF2 and NCK-interacting protein kinase isoform 4"/>
    <property type="match status" value="1"/>
</dbReference>
<feature type="domain" description="Protein kinase" evidence="12">
    <location>
        <begin position="28"/>
        <end position="292"/>
    </location>
</feature>
<dbReference type="Gene3D" id="1.10.510.10">
    <property type="entry name" value="Transferase(Phosphotransferase) domain 1"/>
    <property type="match status" value="1"/>
</dbReference>
<dbReference type="KEGG" id="gmw:113522913"/>
<feature type="region of interest" description="Disordered" evidence="11">
    <location>
        <begin position="313"/>
        <end position="342"/>
    </location>
</feature>
<sequence>MAHQLAPSVNCSLDDIDLSALKDPAGIFELIEVVGNGTYGQVYKGRHTKTGQLAAIKVMDVTQDEEEEIKLEINVLKKYSNHRNIATYYGAFIKKSPPGKDDQLWLVMEYCGAGSVTDLVKSTKGQSLKEEWISYICREILRGLSYLHTNKVIHRDIKGQNVLLTDNAEVKLVDFGVSAQLDRTIGRRNTFIGTPYWMAPEVIACDENPDATYDNRSDLWSLGITALEMAESQPPLCDLHPMRALFLIPRNPPPRLKAKKWSKKFHGFIETVLVKDYHQRPYTEQLLKHSFIRDQPIERQVRIQLKDHIDRCKKRKQDNSVREDYKYSGSEGEEEENAVAGEPSSIVHNAAAHQGGDTLRRNFQQIQECRAPADAPQPQPPPKRNSKREDREEIPEPGPPARPSIPQRLIVVPDPQMQQPNRYRPLPPTPKSSGSSNSSGSNNGTPPASGPQPPQRGSHHMFKPMVPLRRPEDLDKLAAQLNELGVVSGNEPPNRPPRAPANGQGPPVERNPPEPTFEDSDSDSEAEESGGRVRNDGTLLASDPPKPLPGLSAVSEDAGAGGASGAGSGAGGAPTRPLPPTPDDDDHGDRTLVMKRREGSENDKRQSDVDEAVLLRDWDFARFFPSRNSEVQEEKSNVPKETERKRAQIQSQSRIEMEDAWAKYKAIATPPSRHKQLFQKSNEKSTQEKLSDLLKHKKEQDLEISSPNRFFRGFRRENSDFFPLPSTRHSAIYFPKHDNQIGATKQLRSSGFFNNTRKQNMKSTTGEPILTDFIKMNDSLKKSTPGEVKKNEKNPSDKKTTSNNPIDALKNVAALIRQDSESNGPSRQSSVNSDSPATSICFSSSASFEKAGTPDLTASTLENKAPPDNLTDSNGVMKPRREKTESDIVYRRNSLYNRHTELMSSGQEAVLAQDQGRPSEGSGGARTSSVLPDLLSQAGQPATPPRHDKSTSEEYRQAIAGGTPLPPHHHHHHHPPPSSSVQSTPSKSFLASTGSPLQHSPSNSSVGSQQFLPLQQKQRSFLTFGFGAGSTGTGGTGTGTGGSSGNASRRESHVNVNVTPTGHDLSSDTPEIRKYKKRFNSEILCAALWGVNLLIGTENGLMLLDRSGQGKVYQLISRRRFQQMEVLEGQNILVTVSGKKNRVRVYYLSWLKSKILRTDGLSDQVERRNGWINVGELQGAVHFRIVKYERIKFLVIALKDSIEIYAWAPKPYHKFMAFKNFGDLQHRPLLVDLTIEEGTRLKVIYGSADGFHAVDLDTATVYDIYIPKHTQGAITPHCIVPLPNSNGVQLLLCYDNEGVYVNTNGRVSKNIVLQWGEMPTSVAYIGTGQIMGWGNKAIEIRSVESGHLDGVFMHKKAQRLKFLCERNDKVFFSSAKGGSSCQIYFMTLNKPGMANW</sequence>
<dbReference type="GeneID" id="113522913"/>
<reference evidence="15" key="1">
    <citation type="submission" date="2025-08" db="UniProtKB">
        <authorList>
            <consortium name="RefSeq"/>
        </authorList>
    </citation>
    <scope>IDENTIFICATION</scope>
    <source>
        <tissue evidence="15">Whole larvae</tissue>
    </source>
</reference>
<dbReference type="OrthoDB" id="8957712at2759"/>
<evidence type="ECO:0000256" key="1">
    <source>
        <dbReference type="ARBA" id="ARBA00008874"/>
    </source>
</evidence>
<dbReference type="Pfam" id="PF00069">
    <property type="entry name" value="Pkinase"/>
    <property type="match status" value="1"/>
</dbReference>